<organism evidence="13 14">
    <name type="scientific">Cyprinus carpio</name>
    <name type="common">Common carp</name>
    <dbReference type="NCBI Taxonomy" id="7962"/>
    <lineage>
        <taxon>Eukaryota</taxon>
        <taxon>Metazoa</taxon>
        <taxon>Chordata</taxon>
        <taxon>Craniata</taxon>
        <taxon>Vertebrata</taxon>
        <taxon>Euteleostomi</taxon>
        <taxon>Actinopterygii</taxon>
        <taxon>Neopterygii</taxon>
        <taxon>Teleostei</taxon>
        <taxon>Ostariophysi</taxon>
        <taxon>Cypriniformes</taxon>
        <taxon>Cyprinidae</taxon>
        <taxon>Cyprininae</taxon>
        <taxon>Cyprinus</taxon>
    </lineage>
</organism>
<dbReference type="InterPro" id="IPR000387">
    <property type="entry name" value="Tyr_Pase_dom"/>
</dbReference>
<dbReference type="Pfam" id="PF00102">
    <property type="entry name" value="Y_phosphatase"/>
    <property type="match status" value="1"/>
</dbReference>
<feature type="domain" description="Tyrosine-protein phosphatase" evidence="11">
    <location>
        <begin position="31"/>
        <end position="290"/>
    </location>
</feature>
<dbReference type="Gene3D" id="3.90.190.10">
    <property type="entry name" value="Protein tyrosine phosphatase superfamily"/>
    <property type="match status" value="1"/>
</dbReference>
<dbReference type="GO" id="GO:0045296">
    <property type="term" value="F:cadherin binding"/>
    <property type="evidence" value="ECO:0007669"/>
    <property type="project" value="TreeGrafter"/>
</dbReference>
<comment type="subcellular location">
    <subcellularLocation>
        <location evidence="1">Membrane</location>
        <topology evidence="1">Single-pass type I membrane protein</topology>
    </subcellularLocation>
</comment>
<accession>A0A8C2E7A6</accession>
<proteinExistence type="predicted"/>
<dbReference type="PROSITE" id="PS50056">
    <property type="entry name" value="TYR_PHOSPHATASE_2"/>
    <property type="match status" value="1"/>
</dbReference>
<feature type="domain" description="Tyrosine specific protein phosphatases" evidence="12">
    <location>
        <begin position="208"/>
        <end position="281"/>
    </location>
</feature>
<keyword evidence="4" id="KW-0732">Signal</keyword>
<dbReference type="SMART" id="SM00404">
    <property type="entry name" value="PTPc_motif"/>
    <property type="match status" value="1"/>
</dbReference>
<evidence type="ECO:0000313" key="13">
    <source>
        <dbReference type="Ensembl" id="ENSCCRP00020036807.1"/>
    </source>
</evidence>
<protein>
    <recommendedName>
        <fullName evidence="2">protein-tyrosine-phosphatase</fullName>
        <ecNumber evidence="2">3.1.3.48</ecNumber>
    </recommendedName>
</protein>
<comment type="catalytic activity">
    <reaction evidence="10">
        <text>O-phospho-L-tyrosyl-[protein] + H2O = L-tyrosyl-[protein] + phosphate</text>
        <dbReference type="Rhea" id="RHEA:10684"/>
        <dbReference type="Rhea" id="RHEA-COMP:10136"/>
        <dbReference type="Rhea" id="RHEA-COMP:20101"/>
        <dbReference type="ChEBI" id="CHEBI:15377"/>
        <dbReference type="ChEBI" id="CHEBI:43474"/>
        <dbReference type="ChEBI" id="CHEBI:46858"/>
        <dbReference type="ChEBI" id="CHEBI:61978"/>
        <dbReference type="EC" id="3.1.3.48"/>
    </reaction>
</comment>
<name>A0A8C2E7A6_CYPCA</name>
<dbReference type="Ensembl" id="ENSCCRT00020040181.1">
    <property type="protein sequence ID" value="ENSCCRP00020036807.1"/>
    <property type="gene ID" value="ENSCCRG00020016457.1"/>
</dbReference>
<keyword evidence="3" id="KW-0812">Transmembrane</keyword>
<dbReference type="InterPro" id="IPR029021">
    <property type="entry name" value="Prot-tyrosine_phosphatase-like"/>
</dbReference>
<sequence length="318" mass="37334">EGVVFSNYSPISITHFESHLTKLRADSNYLLSEEYEDLKDVGHNQPQDAALLPENRGKNRYNNILPYDSTRVKLSYVDDDSCSDYINASYIPGNNFRREYIATQGPLPGTKDDFWKMVWEQNVHNIVMVTQCVEKGRVKCDHYWPFDQEPLYYGDLVVQMQSESVLPEWTIREFKICNEQLSYSRIVRQFHYTVWPDHGVPEITQSLIQFVRTVRDYINRTPFSGATVVHCSAGVGRTGTFIALDRVLQQLDTRDTVDIYSAVFDLRLHRTHMVQTECQYSYLYQCVRDVLRARKLRSEQENLLYPIYENMHLDYHRG</sequence>
<dbReference type="GO" id="GO:0043235">
    <property type="term" value="C:receptor complex"/>
    <property type="evidence" value="ECO:0007669"/>
    <property type="project" value="TreeGrafter"/>
</dbReference>
<dbReference type="PRINTS" id="PR00700">
    <property type="entry name" value="PRTYPHPHTASE"/>
</dbReference>
<dbReference type="EC" id="3.1.3.48" evidence="2"/>
<evidence type="ECO:0000256" key="10">
    <source>
        <dbReference type="ARBA" id="ARBA00051722"/>
    </source>
</evidence>
<evidence type="ECO:0000256" key="6">
    <source>
        <dbReference type="ARBA" id="ARBA00022912"/>
    </source>
</evidence>
<keyword evidence="9" id="KW-0325">Glycoprotein</keyword>
<dbReference type="GO" id="GO:0001525">
    <property type="term" value="P:angiogenesis"/>
    <property type="evidence" value="ECO:0007669"/>
    <property type="project" value="TreeGrafter"/>
</dbReference>
<keyword evidence="7" id="KW-1133">Transmembrane helix</keyword>
<evidence type="ECO:0000256" key="3">
    <source>
        <dbReference type="ARBA" id="ARBA00022692"/>
    </source>
</evidence>
<evidence type="ECO:0000259" key="11">
    <source>
        <dbReference type="PROSITE" id="PS50055"/>
    </source>
</evidence>
<evidence type="ECO:0000259" key="12">
    <source>
        <dbReference type="PROSITE" id="PS50056"/>
    </source>
</evidence>
<evidence type="ECO:0000256" key="9">
    <source>
        <dbReference type="ARBA" id="ARBA00023180"/>
    </source>
</evidence>
<keyword evidence="6" id="KW-0904">Protein phosphatase</keyword>
<dbReference type="Proteomes" id="UP000694701">
    <property type="component" value="Unplaced"/>
</dbReference>
<dbReference type="SUPFAM" id="SSF52799">
    <property type="entry name" value="(Phosphotyrosine protein) phosphatases II"/>
    <property type="match status" value="1"/>
</dbReference>
<evidence type="ECO:0000313" key="14">
    <source>
        <dbReference type="Proteomes" id="UP000694701"/>
    </source>
</evidence>
<dbReference type="PROSITE" id="PS00383">
    <property type="entry name" value="TYR_PHOSPHATASE_1"/>
    <property type="match status" value="1"/>
</dbReference>
<dbReference type="InterPro" id="IPR000242">
    <property type="entry name" value="PTP_cat"/>
</dbReference>
<dbReference type="PANTHER" id="PTHR46957">
    <property type="entry name" value="CYTOKINE RECEPTOR"/>
    <property type="match status" value="1"/>
</dbReference>
<dbReference type="GO" id="GO:0016020">
    <property type="term" value="C:membrane"/>
    <property type="evidence" value="ECO:0007669"/>
    <property type="project" value="UniProtKB-SubCell"/>
</dbReference>
<dbReference type="PANTHER" id="PTHR46957:SF2">
    <property type="entry name" value="RECEPTOR-TYPE TYROSINE-PROTEIN PHOSPHATASE BETA"/>
    <property type="match status" value="1"/>
</dbReference>
<dbReference type="GO" id="GO:0004725">
    <property type="term" value="F:protein tyrosine phosphatase activity"/>
    <property type="evidence" value="ECO:0007669"/>
    <property type="project" value="UniProtKB-EC"/>
</dbReference>
<evidence type="ECO:0000256" key="5">
    <source>
        <dbReference type="ARBA" id="ARBA00022801"/>
    </source>
</evidence>
<keyword evidence="5" id="KW-0378">Hydrolase</keyword>
<dbReference type="FunFam" id="3.90.190.10:FF:000009">
    <property type="entry name" value="Receptor-type tyrosine-protein phosphatase beta"/>
    <property type="match status" value="1"/>
</dbReference>
<evidence type="ECO:0000256" key="1">
    <source>
        <dbReference type="ARBA" id="ARBA00004479"/>
    </source>
</evidence>
<dbReference type="InterPro" id="IPR003595">
    <property type="entry name" value="Tyr_Pase_cat"/>
</dbReference>
<dbReference type="PROSITE" id="PS50055">
    <property type="entry name" value="TYR_PHOSPHATASE_PTP"/>
    <property type="match status" value="1"/>
</dbReference>
<dbReference type="InterPro" id="IPR050713">
    <property type="entry name" value="RTP_Phos/Ushers"/>
</dbReference>
<dbReference type="InterPro" id="IPR016130">
    <property type="entry name" value="Tyr_Pase_AS"/>
</dbReference>
<dbReference type="SMART" id="SM00194">
    <property type="entry name" value="PTPc"/>
    <property type="match status" value="1"/>
</dbReference>
<evidence type="ECO:0000256" key="7">
    <source>
        <dbReference type="ARBA" id="ARBA00022989"/>
    </source>
</evidence>
<evidence type="ECO:0000256" key="4">
    <source>
        <dbReference type="ARBA" id="ARBA00022729"/>
    </source>
</evidence>
<dbReference type="AlphaFoldDB" id="A0A8C2E7A6"/>
<evidence type="ECO:0000256" key="8">
    <source>
        <dbReference type="ARBA" id="ARBA00023136"/>
    </source>
</evidence>
<reference evidence="13" key="1">
    <citation type="submission" date="2025-08" db="UniProtKB">
        <authorList>
            <consortium name="Ensembl"/>
        </authorList>
    </citation>
    <scope>IDENTIFICATION</scope>
</reference>
<evidence type="ECO:0000256" key="2">
    <source>
        <dbReference type="ARBA" id="ARBA00013064"/>
    </source>
</evidence>
<keyword evidence="8" id="KW-0472">Membrane</keyword>